<dbReference type="Gramene" id="OPUNC03G13140.1">
    <property type="protein sequence ID" value="OPUNC03G13140.1"/>
    <property type="gene ID" value="OPUNC03G13140"/>
</dbReference>
<dbReference type="HOGENOM" id="CLU_1707160_0_0_1"/>
<proteinExistence type="predicted"/>
<dbReference type="AlphaFoldDB" id="A0A0E0KCF7"/>
<dbReference type="EnsemblPlants" id="OPUNC03G13140.1">
    <property type="protein sequence ID" value="OPUNC03G13140.1"/>
    <property type="gene ID" value="OPUNC03G13140"/>
</dbReference>
<evidence type="ECO:0000313" key="1">
    <source>
        <dbReference type="EnsemblPlants" id="OPUNC03G13140.1"/>
    </source>
</evidence>
<reference evidence="1" key="2">
    <citation type="submission" date="2018-05" db="EMBL/GenBank/DDBJ databases">
        <title>OpunRS2 (Oryza punctata Reference Sequence Version 2).</title>
        <authorList>
            <person name="Zhang J."/>
            <person name="Kudrna D."/>
            <person name="Lee S."/>
            <person name="Talag J."/>
            <person name="Welchert J."/>
            <person name="Wing R.A."/>
        </authorList>
    </citation>
    <scope>NUCLEOTIDE SEQUENCE [LARGE SCALE GENOMIC DNA]</scope>
</reference>
<protein>
    <submittedName>
        <fullName evidence="1">Uncharacterized protein</fullName>
    </submittedName>
</protein>
<sequence>MAVPGTLYHFSIRISIRSTNTDSPRCFARQDGVNTHTAWHVFLVNKSFTKHNYIGEGNLILATEKVSFTPAKHRCVAVTGMATRVEMWALCASASSFSNEVWAVLDLKIVLALATGRHRIDDISSRKVTPLYCISSLFIFRLFVRSNSYPGLFT</sequence>
<dbReference type="OMA" id="TDSPRCF"/>
<reference evidence="1" key="1">
    <citation type="submission" date="2015-04" db="UniProtKB">
        <authorList>
            <consortium name="EnsemblPlants"/>
        </authorList>
    </citation>
    <scope>IDENTIFICATION</scope>
</reference>
<dbReference type="Proteomes" id="UP000026962">
    <property type="component" value="Chromosome 3"/>
</dbReference>
<name>A0A0E0KCF7_ORYPU</name>
<organism evidence="1">
    <name type="scientific">Oryza punctata</name>
    <name type="common">Red rice</name>
    <dbReference type="NCBI Taxonomy" id="4537"/>
    <lineage>
        <taxon>Eukaryota</taxon>
        <taxon>Viridiplantae</taxon>
        <taxon>Streptophyta</taxon>
        <taxon>Embryophyta</taxon>
        <taxon>Tracheophyta</taxon>
        <taxon>Spermatophyta</taxon>
        <taxon>Magnoliopsida</taxon>
        <taxon>Liliopsida</taxon>
        <taxon>Poales</taxon>
        <taxon>Poaceae</taxon>
        <taxon>BOP clade</taxon>
        <taxon>Oryzoideae</taxon>
        <taxon>Oryzeae</taxon>
        <taxon>Oryzinae</taxon>
        <taxon>Oryza</taxon>
    </lineage>
</organism>
<keyword evidence="2" id="KW-1185">Reference proteome</keyword>
<evidence type="ECO:0000313" key="2">
    <source>
        <dbReference type="Proteomes" id="UP000026962"/>
    </source>
</evidence>
<accession>A0A0E0KCF7</accession>